<evidence type="ECO:0000256" key="1">
    <source>
        <dbReference type="SAM" id="MobiDB-lite"/>
    </source>
</evidence>
<feature type="compositionally biased region" description="Low complexity" evidence="1">
    <location>
        <begin position="1"/>
        <end position="23"/>
    </location>
</feature>
<dbReference type="HOGENOM" id="CLU_1939603_0_0_1"/>
<dbReference type="RefSeq" id="XP_014180577.1">
    <property type="nucleotide sequence ID" value="XM_014325102.1"/>
</dbReference>
<dbReference type="KEGG" id="tasa:A1Q1_02157"/>
<name>J6F0Y4_TRIAS</name>
<protein>
    <submittedName>
        <fullName evidence="2">Uncharacterized protein</fullName>
    </submittedName>
</protein>
<dbReference type="Proteomes" id="UP000002748">
    <property type="component" value="Unassembled WGS sequence"/>
</dbReference>
<dbReference type="VEuPathDB" id="FungiDB:A1Q1_02157"/>
<proteinExistence type="predicted"/>
<gene>
    <name evidence="2" type="ORF">A1Q1_02157</name>
</gene>
<comment type="caution">
    <text evidence="2">The sequence shown here is derived from an EMBL/GenBank/DDBJ whole genome shotgun (WGS) entry which is preliminary data.</text>
</comment>
<evidence type="ECO:0000313" key="3">
    <source>
        <dbReference type="Proteomes" id="UP000002748"/>
    </source>
</evidence>
<reference evidence="2 3" key="1">
    <citation type="journal article" date="2012" name="Eukaryot. Cell">
        <title>Draft genome sequence of CBS 2479, the standard type strain of Trichosporon asahii.</title>
        <authorList>
            <person name="Yang R.Y."/>
            <person name="Li H.T."/>
            <person name="Zhu H."/>
            <person name="Zhou G.P."/>
            <person name="Wang M."/>
            <person name="Wang L."/>
        </authorList>
    </citation>
    <scope>NUCLEOTIDE SEQUENCE [LARGE SCALE GENOMIC DNA]</scope>
    <source>
        <strain evidence="3">ATCC 90039 / CBS 2479 / JCM 2466 / KCTC 7840 / NCYC 2677 / UAMH 7654</strain>
    </source>
</reference>
<feature type="region of interest" description="Disordered" evidence="1">
    <location>
        <begin position="1"/>
        <end position="24"/>
    </location>
</feature>
<accession>J6F0Y4</accession>
<dbReference type="GeneID" id="25985671"/>
<evidence type="ECO:0000313" key="2">
    <source>
        <dbReference type="EMBL" id="EJT48822.1"/>
    </source>
</evidence>
<organism evidence="2 3">
    <name type="scientific">Trichosporon asahii var. asahii (strain ATCC 90039 / CBS 2479 / JCM 2466 / KCTC 7840 / NBRC 103889/ NCYC 2677 / UAMH 7654)</name>
    <name type="common">Yeast</name>
    <dbReference type="NCBI Taxonomy" id="1186058"/>
    <lineage>
        <taxon>Eukaryota</taxon>
        <taxon>Fungi</taxon>
        <taxon>Dikarya</taxon>
        <taxon>Basidiomycota</taxon>
        <taxon>Agaricomycotina</taxon>
        <taxon>Tremellomycetes</taxon>
        <taxon>Trichosporonales</taxon>
        <taxon>Trichosporonaceae</taxon>
        <taxon>Trichosporon</taxon>
    </lineage>
</organism>
<dbReference type="AlphaFoldDB" id="J6F0Y4"/>
<sequence>MSSSVSLAPSSAAPAPSASAAPSGFGNDSANPGCTYANPHCWAKKSNSSAESCCYKVNANWKSQCDACFFPDASKAKNQSEEWMKCWGADADCMVEVKKEEPAAKGAAFSVGPKTQLLALVFGAALFTLA</sequence>
<dbReference type="EMBL" id="ALBS01000190">
    <property type="protein sequence ID" value="EJT48822.1"/>
    <property type="molecule type" value="Genomic_DNA"/>
</dbReference>